<reference evidence="1" key="1">
    <citation type="submission" date="2018-11" db="EMBL/GenBank/DDBJ databases">
        <authorList>
            <consortium name="Pathogen Informatics"/>
        </authorList>
    </citation>
    <scope>NUCLEOTIDE SEQUENCE</scope>
</reference>
<evidence type="ECO:0000313" key="1">
    <source>
        <dbReference type="EMBL" id="VEL31667.1"/>
    </source>
</evidence>
<evidence type="ECO:0000313" key="2">
    <source>
        <dbReference type="Proteomes" id="UP000784294"/>
    </source>
</evidence>
<sequence>MKDCTGLGTKRGHSLSKRLNIISRQIRIVRSTSIDVLVRLFSRNASNLEVNVSTCGSVFWTKSLLNCIRSLLFESSDCLIIQPSNDTSSFYSSTLQDYPLLEIKNIERDAVASPNHPVLRLALMWSRHPLFIQEFLAAQLILVANLTNLLANPKLTTATSAPLVEIIHNLACVPGM</sequence>
<dbReference type="EMBL" id="CAAALY010125147">
    <property type="protein sequence ID" value="VEL31667.1"/>
    <property type="molecule type" value="Genomic_DNA"/>
</dbReference>
<protein>
    <submittedName>
        <fullName evidence="1">Uncharacterized protein</fullName>
    </submittedName>
</protein>
<proteinExistence type="predicted"/>
<name>A0A3S5B2F7_9PLAT</name>
<accession>A0A3S5B2F7</accession>
<dbReference type="AlphaFoldDB" id="A0A3S5B2F7"/>
<gene>
    <name evidence="1" type="ORF">PXEA_LOCUS25107</name>
</gene>
<dbReference type="Proteomes" id="UP000784294">
    <property type="component" value="Unassembled WGS sequence"/>
</dbReference>
<comment type="caution">
    <text evidence="1">The sequence shown here is derived from an EMBL/GenBank/DDBJ whole genome shotgun (WGS) entry which is preliminary data.</text>
</comment>
<organism evidence="1 2">
    <name type="scientific">Protopolystoma xenopodis</name>
    <dbReference type="NCBI Taxonomy" id="117903"/>
    <lineage>
        <taxon>Eukaryota</taxon>
        <taxon>Metazoa</taxon>
        <taxon>Spiralia</taxon>
        <taxon>Lophotrochozoa</taxon>
        <taxon>Platyhelminthes</taxon>
        <taxon>Monogenea</taxon>
        <taxon>Polyopisthocotylea</taxon>
        <taxon>Polystomatidea</taxon>
        <taxon>Polystomatidae</taxon>
        <taxon>Protopolystoma</taxon>
    </lineage>
</organism>
<keyword evidence="2" id="KW-1185">Reference proteome</keyword>